<dbReference type="InterPro" id="IPR021109">
    <property type="entry name" value="Peptidase_aspartic_dom_sf"/>
</dbReference>
<dbReference type="Pfam" id="PF03732">
    <property type="entry name" value="Retrotrans_gag"/>
    <property type="match status" value="1"/>
</dbReference>
<dbReference type="Pfam" id="PF00078">
    <property type="entry name" value="RVT_1"/>
    <property type="match status" value="1"/>
</dbReference>
<accession>A0A3Q7XJV9</accession>
<dbReference type="Pfam" id="PF08284">
    <property type="entry name" value="RVP_2"/>
    <property type="match status" value="1"/>
</dbReference>
<proteinExistence type="predicted"/>
<dbReference type="Gene3D" id="3.10.10.10">
    <property type="entry name" value="HIV Type 1 Reverse Transcriptase, subunit A, domain 1"/>
    <property type="match status" value="1"/>
</dbReference>
<dbReference type="RefSeq" id="XP_027186773.1">
    <property type="nucleotide sequence ID" value="XM_027330972.1"/>
</dbReference>
<dbReference type="InterPro" id="IPR043502">
    <property type="entry name" value="DNA/RNA_pol_sf"/>
</dbReference>
<feature type="compositionally biased region" description="Basic and acidic residues" evidence="1">
    <location>
        <begin position="281"/>
        <end position="292"/>
    </location>
</feature>
<dbReference type="CDD" id="cd01647">
    <property type="entry name" value="RT_LTR"/>
    <property type="match status" value="1"/>
</dbReference>
<dbReference type="Proteomes" id="UP000087171">
    <property type="component" value="Unplaced"/>
</dbReference>
<dbReference type="Gene3D" id="3.30.70.270">
    <property type="match status" value="1"/>
</dbReference>
<dbReference type="PANTHER" id="PTHR24559:SF444">
    <property type="entry name" value="REVERSE TRANSCRIPTASE DOMAIN-CONTAINING PROTEIN"/>
    <property type="match status" value="1"/>
</dbReference>
<evidence type="ECO:0000313" key="4">
    <source>
        <dbReference type="RefSeq" id="XP_027186773.1"/>
    </source>
</evidence>
<gene>
    <name evidence="4" type="primary">LOC101514449</name>
</gene>
<dbReference type="SUPFAM" id="SSF56672">
    <property type="entry name" value="DNA/RNA polymerases"/>
    <property type="match status" value="1"/>
</dbReference>
<evidence type="ECO:0000256" key="1">
    <source>
        <dbReference type="SAM" id="MobiDB-lite"/>
    </source>
</evidence>
<dbReference type="AlphaFoldDB" id="A0A3Q7XJV9"/>
<feature type="region of interest" description="Disordered" evidence="1">
    <location>
        <begin position="281"/>
        <end position="360"/>
    </location>
</feature>
<dbReference type="PANTHER" id="PTHR24559">
    <property type="entry name" value="TRANSPOSON TY3-I GAG-POL POLYPROTEIN"/>
    <property type="match status" value="1"/>
</dbReference>
<dbReference type="InterPro" id="IPR005162">
    <property type="entry name" value="Retrotrans_gag_dom"/>
</dbReference>
<dbReference type="PaxDb" id="3827-XP_004515898.1"/>
<feature type="domain" description="Reverse transcriptase" evidence="2">
    <location>
        <begin position="545"/>
        <end position="724"/>
    </location>
</feature>
<protein>
    <submittedName>
        <fullName evidence="4">Uncharacterized protein LOC101514449</fullName>
    </submittedName>
</protein>
<feature type="compositionally biased region" description="Polar residues" evidence="1">
    <location>
        <begin position="344"/>
        <end position="360"/>
    </location>
</feature>
<dbReference type="STRING" id="3827.A0A3Q7XJV9"/>
<dbReference type="CDD" id="cd00303">
    <property type="entry name" value="retropepsin_like"/>
    <property type="match status" value="1"/>
</dbReference>
<keyword evidence="3" id="KW-1185">Reference proteome</keyword>
<evidence type="ECO:0000313" key="3">
    <source>
        <dbReference type="Proteomes" id="UP000087171"/>
    </source>
</evidence>
<sequence length="747" mass="84296">MPPKTRNPTIREIVDESISQAQGVRQRGRVSVRARNRRKANVGGCGLNADVEVPRTRCGNTAMEEFVAGLQGLQQVVQQLVGVVVGQQHEGDQRHENVNGQQKVRQVEHQTTAATRGIEVTLPDFMKLKPPTFSGSSATNNPQQFVDSLERLWRALGCSELIGVARDWFDIVSRGRQVGSPPLAWREFSQLFMARFLPESVRDGLAHEFERLEQTEGMTVSEYSARFTQLSRHAPYPITEEMRVKRFIRGLKDYLFRSVVGSNCSTFAEVLSLALLIEQRQKEKRGNKQDSHKKQRIEGSYNNYSNRGGGSMFGYHGQQRLMSQRGGHSGQSSGTMQIRRSDSRAASQSTFPQRHSGVSATRCSTCGRFHFGNCSRDGNAKTHSASVRQRGNSYVRGSGTFQQRGRGFGGREEPLVVATPVGGNLLAKSVYRSCDVTIDGKVLPVDLVVIDLIGFDVILGMDWLALHHATLDCHNKVVKFEIPGQSVFSFQGAHCWVPHNPISALRAGKLMRRGCQAKTHPIYIPPYRMAPAKLKELREQLQDLLDKGFIRPSSSPWGAPVLFVKKKDGSMRLCVDYRQLNKVTVKNKYPLLRIDELFDQLQGAQCFSKIDLRSGYHQLKIKRDDITKIAFRTRYGHYEFLVMSFGLTNAPTTFMDLMNCVFKPFLDQFVIVFIDDILVYSKSKEEHKRHLRLVLQTLRDKQLYAKFSKCQFWLDSVAFLGHVVSKNGISVDPSKVEAVQSWPRPTK</sequence>
<dbReference type="Gene3D" id="2.40.70.10">
    <property type="entry name" value="Acid Proteases"/>
    <property type="match status" value="1"/>
</dbReference>
<dbReference type="InterPro" id="IPR000477">
    <property type="entry name" value="RT_dom"/>
</dbReference>
<dbReference type="OrthoDB" id="2431547at2759"/>
<evidence type="ECO:0000259" key="2">
    <source>
        <dbReference type="PROSITE" id="PS50878"/>
    </source>
</evidence>
<dbReference type="InterPro" id="IPR053134">
    <property type="entry name" value="RNA-dir_DNA_polymerase"/>
</dbReference>
<name>A0A3Q7XJV9_CICAR</name>
<dbReference type="InterPro" id="IPR043128">
    <property type="entry name" value="Rev_trsase/Diguanyl_cyclase"/>
</dbReference>
<feature type="compositionally biased region" description="Low complexity" evidence="1">
    <location>
        <begin position="323"/>
        <end position="334"/>
    </location>
</feature>
<organism evidence="3 4">
    <name type="scientific">Cicer arietinum</name>
    <name type="common">Chickpea</name>
    <name type="synonym">Garbanzo</name>
    <dbReference type="NCBI Taxonomy" id="3827"/>
    <lineage>
        <taxon>Eukaryota</taxon>
        <taxon>Viridiplantae</taxon>
        <taxon>Streptophyta</taxon>
        <taxon>Embryophyta</taxon>
        <taxon>Tracheophyta</taxon>
        <taxon>Spermatophyta</taxon>
        <taxon>Magnoliopsida</taxon>
        <taxon>eudicotyledons</taxon>
        <taxon>Gunneridae</taxon>
        <taxon>Pentapetalae</taxon>
        <taxon>rosids</taxon>
        <taxon>fabids</taxon>
        <taxon>Fabales</taxon>
        <taxon>Fabaceae</taxon>
        <taxon>Papilionoideae</taxon>
        <taxon>50 kb inversion clade</taxon>
        <taxon>NPAAA clade</taxon>
        <taxon>Hologalegina</taxon>
        <taxon>IRL clade</taxon>
        <taxon>Cicereae</taxon>
        <taxon>Cicer</taxon>
    </lineage>
</organism>
<reference evidence="4" key="1">
    <citation type="submission" date="2025-08" db="UniProtKB">
        <authorList>
            <consortium name="RefSeq"/>
        </authorList>
    </citation>
    <scope>IDENTIFICATION</scope>
    <source>
        <tissue evidence="4">Etiolated seedlings</tissue>
    </source>
</reference>
<dbReference type="PROSITE" id="PS50878">
    <property type="entry name" value="RT_POL"/>
    <property type="match status" value="1"/>
</dbReference>